<dbReference type="PANTHER" id="PTHR33744:SF16">
    <property type="entry name" value="CARBOHYDRATE DIACID REGULATOR"/>
    <property type="match status" value="1"/>
</dbReference>
<dbReference type="Pfam" id="PF17853">
    <property type="entry name" value="GGDEF_2"/>
    <property type="match status" value="1"/>
</dbReference>
<organism evidence="5 6">
    <name type="scientific">Lacticaseibacillus manihotivorans DSM 13343 = JCM 12514</name>
    <dbReference type="NCBI Taxonomy" id="1423769"/>
    <lineage>
        <taxon>Bacteria</taxon>
        <taxon>Bacillati</taxon>
        <taxon>Bacillota</taxon>
        <taxon>Bacilli</taxon>
        <taxon>Lactobacillales</taxon>
        <taxon>Lactobacillaceae</taxon>
        <taxon>Lacticaseibacillus</taxon>
    </lineage>
</organism>
<dbReference type="PATRIC" id="fig|1423769.4.peg.557"/>
<name>A0A0R1QMT1_9LACO</name>
<evidence type="ECO:0000256" key="1">
    <source>
        <dbReference type="ARBA" id="ARBA00006754"/>
    </source>
</evidence>
<dbReference type="OrthoDB" id="9792148at2"/>
<evidence type="ECO:0000259" key="4">
    <source>
        <dbReference type="Pfam" id="PF17853"/>
    </source>
</evidence>
<feature type="domain" description="CdaR GGDEF-like" evidence="4">
    <location>
        <begin position="150"/>
        <end position="256"/>
    </location>
</feature>
<dbReference type="Gene3D" id="1.10.10.2840">
    <property type="entry name" value="PucR C-terminal helix-turn-helix domain"/>
    <property type="match status" value="1"/>
</dbReference>
<evidence type="ECO:0000313" key="5">
    <source>
        <dbReference type="EMBL" id="KRL46071.1"/>
    </source>
</evidence>
<feature type="domain" description="PucR C-terminal helix-turn-helix" evidence="3">
    <location>
        <begin position="308"/>
        <end position="362"/>
    </location>
</feature>
<dbReference type="Pfam" id="PF13556">
    <property type="entry name" value="HTH_30"/>
    <property type="match status" value="1"/>
</dbReference>
<dbReference type="InterPro" id="IPR025736">
    <property type="entry name" value="PucR_C-HTH_dom"/>
</dbReference>
<sequence>MQLEPKVANAIVDSLKDIIHHEINLFDTTGTIIASTDTKRVGTFHDGAYQVIRSHEPVIISSDDEFHGARKGTNLPVLFNDSVVAVIGITGDPDEVAPLGNIIKKMTEILIRENWSKMTTYTRQANFNSLVIQLISQTHDHSLVDYLFSVLEVTPDIPRRIAIAKNLTNAAIDPDSEAALRQYLSVYPDSFFALTNGTVCIFLPDLPATVTDHLLQQLQSALVHSNHTDFAIGVGQVYANCDDYWHSYHEAQAALSWLLFTQSPEIKRYEQLDLQLLLTGLPDQISQDFLTHILTKIPKADLPQFKAVLKAYVDNNGSIIHGAETLYIHKNTFQNHLNHIHTVTGFNPRNLKDFVVLYLAFKLDDFNQFKHAQP</sequence>
<dbReference type="InterPro" id="IPR041522">
    <property type="entry name" value="CdaR_GGDEF"/>
</dbReference>
<evidence type="ECO:0000259" key="2">
    <source>
        <dbReference type="Pfam" id="PF05651"/>
    </source>
</evidence>
<gene>
    <name evidence="5" type="ORF">FD01_GL000524</name>
</gene>
<dbReference type="PANTHER" id="PTHR33744">
    <property type="entry name" value="CARBOHYDRATE DIACID REGULATOR"/>
    <property type="match status" value="1"/>
</dbReference>
<dbReference type="Pfam" id="PF05651">
    <property type="entry name" value="Diacid_rec"/>
    <property type="match status" value="1"/>
</dbReference>
<dbReference type="AlphaFoldDB" id="A0A0R1QMT1"/>
<evidence type="ECO:0008006" key="7">
    <source>
        <dbReference type="Google" id="ProtNLM"/>
    </source>
</evidence>
<dbReference type="Proteomes" id="UP000051790">
    <property type="component" value="Unassembled WGS sequence"/>
</dbReference>
<comment type="caution">
    <text evidence="5">The sequence shown here is derived from an EMBL/GenBank/DDBJ whole genome shotgun (WGS) entry which is preliminary data.</text>
</comment>
<reference evidence="5 6" key="1">
    <citation type="journal article" date="2015" name="Genome Announc.">
        <title>Expanding the biotechnology potential of lactobacilli through comparative genomics of 213 strains and associated genera.</title>
        <authorList>
            <person name="Sun Z."/>
            <person name="Harris H.M."/>
            <person name="McCann A."/>
            <person name="Guo C."/>
            <person name="Argimon S."/>
            <person name="Zhang W."/>
            <person name="Yang X."/>
            <person name="Jeffery I.B."/>
            <person name="Cooney J.C."/>
            <person name="Kagawa T.F."/>
            <person name="Liu W."/>
            <person name="Song Y."/>
            <person name="Salvetti E."/>
            <person name="Wrobel A."/>
            <person name="Rasinkangas P."/>
            <person name="Parkhill J."/>
            <person name="Rea M.C."/>
            <person name="O'Sullivan O."/>
            <person name="Ritari J."/>
            <person name="Douillard F.P."/>
            <person name="Paul Ross R."/>
            <person name="Yang R."/>
            <person name="Briner A.E."/>
            <person name="Felis G.E."/>
            <person name="de Vos W.M."/>
            <person name="Barrangou R."/>
            <person name="Klaenhammer T.R."/>
            <person name="Caufield P.W."/>
            <person name="Cui Y."/>
            <person name="Zhang H."/>
            <person name="O'Toole P.W."/>
        </authorList>
    </citation>
    <scope>NUCLEOTIDE SEQUENCE [LARGE SCALE GENOMIC DNA]</scope>
    <source>
        <strain evidence="5 6">DSM 13343</strain>
    </source>
</reference>
<proteinExistence type="inferred from homology"/>
<keyword evidence="6" id="KW-1185">Reference proteome</keyword>
<protein>
    <recommendedName>
        <fullName evidence="7">Sugar diacid utilization regulator</fullName>
    </recommendedName>
</protein>
<dbReference type="InterPro" id="IPR008599">
    <property type="entry name" value="Diacid_rec"/>
</dbReference>
<comment type="similarity">
    <text evidence="1">Belongs to the CdaR family.</text>
</comment>
<dbReference type="InterPro" id="IPR051448">
    <property type="entry name" value="CdaR-like_regulators"/>
</dbReference>
<evidence type="ECO:0000313" key="6">
    <source>
        <dbReference type="Proteomes" id="UP000051790"/>
    </source>
</evidence>
<evidence type="ECO:0000259" key="3">
    <source>
        <dbReference type="Pfam" id="PF13556"/>
    </source>
</evidence>
<dbReference type="InterPro" id="IPR042070">
    <property type="entry name" value="PucR_C-HTH_sf"/>
</dbReference>
<feature type="domain" description="Putative sugar diacid recognition" evidence="2">
    <location>
        <begin position="3"/>
        <end position="134"/>
    </location>
</feature>
<accession>A0A0R1QMT1</accession>
<dbReference type="RefSeq" id="WP_054715777.1">
    <property type="nucleotide sequence ID" value="NZ_AZEU01000114.1"/>
</dbReference>
<dbReference type="EMBL" id="AZEU01000114">
    <property type="protein sequence ID" value="KRL46071.1"/>
    <property type="molecule type" value="Genomic_DNA"/>
</dbReference>